<keyword evidence="1 4" id="KW-0238">DNA-binding</keyword>
<protein>
    <submittedName>
        <fullName evidence="4">MerR family DNA-binding transcriptional regulator</fullName>
    </submittedName>
</protein>
<dbReference type="RefSeq" id="WP_277411820.1">
    <property type="nucleotide sequence ID" value="NZ_CP114203.1"/>
</dbReference>
<evidence type="ECO:0000313" key="4">
    <source>
        <dbReference type="EMBL" id="WAU05825.1"/>
    </source>
</evidence>
<dbReference type="EMBL" id="CP114203">
    <property type="protein sequence ID" value="WAU05825.1"/>
    <property type="molecule type" value="Genomic_DNA"/>
</dbReference>
<reference evidence="4 5" key="1">
    <citation type="submission" date="2022-12" db="EMBL/GenBank/DDBJ databases">
        <authorList>
            <person name="Ruckert C."/>
            <person name="Busche T."/>
            <person name="Kalinowski J."/>
            <person name="Wittmann C."/>
        </authorList>
    </citation>
    <scope>NUCLEOTIDE SEQUENCE [LARGE SCALE GENOMIC DNA]</scope>
    <source>
        <strain evidence="4 5">DSM 40276</strain>
    </source>
</reference>
<dbReference type="PROSITE" id="PS50937">
    <property type="entry name" value="HTH_MERR_2"/>
    <property type="match status" value="1"/>
</dbReference>
<keyword evidence="5" id="KW-1185">Reference proteome</keyword>
<dbReference type="PANTHER" id="PTHR30204:SF97">
    <property type="entry name" value="MERR FAMILY REGULATORY PROTEIN"/>
    <property type="match status" value="1"/>
</dbReference>
<feature type="region of interest" description="Disordered" evidence="2">
    <location>
        <begin position="233"/>
        <end position="252"/>
    </location>
</feature>
<dbReference type="GeneID" id="301333416"/>
<evidence type="ECO:0000313" key="5">
    <source>
        <dbReference type="Proteomes" id="UP001210169"/>
    </source>
</evidence>
<dbReference type="SUPFAM" id="SSF55979">
    <property type="entry name" value="DNA clamp"/>
    <property type="match status" value="2"/>
</dbReference>
<dbReference type="InterPro" id="IPR009061">
    <property type="entry name" value="DNA-bd_dom_put_sf"/>
</dbReference>
<feature type="region of interest" description="Disordered" evidence="2">
    <location>
        <begin position="286"/>
        <end position="334"/>
    </location>
</feature>
<dbReference type="Proteomes" id="UP001210169">
    <property type="component" value="Chromosome"/>
</dbReference>
<dbReference type="InterPro" id="IPR047057">
    <property type="entry name" value="MerR_fam"/>
</dbReference>
<organism evidence="4 5">
    <name type="scientific">Streptomyces nigrescens</name>
    <dbReference type="NCBI Taxonomy" id="1920"/>
    <lineage>
        <taxon>Bacteria</taxon>
        <taxon>Bacillati</taxon>
        <taxon>Actinomycetota</taxon>
        <taxon>Actinomycetes</taxon>
        <taxon>Kitasatosporales</taxon>
        <taxon>Streptomycetaceae</taxon>
        <taxon>Streptomyces</taxon>
    </lineage>
</organism>
<gene>
    <name evidence="4" type="ORF">STRNI_004253</name>
</gene>
<feature type="compositionally biased region" description="Gly residues" evidence="2">
    <location>
        <begin position="239"/>
        <end position="251"/>
    </location>
</feature>
<name>A0ABY7J5J7_STRNI</name>
<dbReference type="SMART" id="SM00422">
    <property type="entry name" value="HTH_MERR"/>
    <property type="match status" value="1"/>
</dbReference>
<dbReference type="PANTHER" id="PTHR30204">
    <property type="entry name" value="REDOX-CYCLING DRUG-SENSING TRANSCRIPTIONAL ACTIVATOR SOXR"/>
    <property type="match status" value="1"/>
</dbReference>
<dbReference type="Gene3D" id="3.10.150.10">
    <property type="entry name" value="DNA Polymerase III, subunit A, domain 2"/>
    <property type="match status" value="2"/>
</dbReference>
<accession>A0ABY7J5J7</accession>
<evidence type="ECO:0000256" key="1">
    <source>
        <dbReference type="ARBA" id="ARBA00023125"/>
    </source>
</evidence>
<dbReference type="InterPro" id="IPR000551">
    <property type="entry name" value="MerR-type_HTH_dom"/>
</dbReference>
<feature type="domain" description="HTH merR-type" evidence="3">
    <location>
        <begin position="7"/>
        <end position="77"/>
    </location>
</feature>
<proteinExistence type="predicted"/>
<dbReference type="Pfam" id="PF13411">
    <property type="entry name" value="MerR_1"/>
    <property type="match status" value="1"/>
</dbReference>
<dbReference type="PROSITE" id="PS00552">
    <property type="entry name" value="HTH_MERR_1"/>
    <property type="match status" value="1"/>
</dbReference>
<dbReference type="InterPro" id="IPR046938">
    <property type="entry name" value="DNA_clamp_sf"/>
</dbReference>
<evidence type="ECO:0000256" key="2">
    <source>
        <dbReference type="SAM" id="MobiDB-lite"/>
    </source>
</evidence>
<dbReference type="Gene3D" id="1.10.1660.10">
    <property type="match status" value="1"/>
</dbReference>
<evidence type="ECO:0000259" key="3">
    <source>
        <dbReference type="PROSITE" id="PS50937"/>
    </source>
</evidence>
<sequence length="432" mass="44582">MDDTEQLLTIGVFARRVGLAPSALRFYDDCGLLRPARVDAVTGYRRYGAGQAPRAVKLRQLRAAGLPLVDAAVVLDGSEGAARDVLRAHLERTRRTADEARAVVEGLLREGAGAREDRGVRARARVGGAELASAVRQVAPAAATGAAREEFPVLGCVLLELVDGEVRWVATDRYRLAVRVLRPDGFEGGPRRVLIAAETARSLAEWAVRQVTVDIECAGEVEGVRLRSGADCREVPEGAGQGRSGGEGPGGFPDYRLMLEGLETGRHRVIVDRVGLRDAVTGRAGPVSLSVGAGQGDAGQGDAADAGGSMVPDAGGSTGPDVGGSTVPDTEGDAADLAAGPVLEVTGGGREPVRMRVVRTGPRLRIAFDPAVLVPALEAGVGPDVLLEIAAPDRPVLVRSADQGSFTTLVMPVREGAGAGASDAGVPTADVT</sequence>
<dbReference type="SUPFAM" id="SSF46955">
    <property type="entry name" value="Putative DNA-binding domain"/>
    <property type="match status" value="1"/>
</dbReference>
<dbReference type="GO" id="GO:0003677">
    <property type="term" value="F:DNA binding"/>
    <property type="evidence" value="ECO:0007669"/>
    <property type="project" value="UniProtKB-KW"/>
</dbReference>